<keyword evidence="3" id="KW-1185">Reference proteome</keyword>
<feature type="compositionally biased region" description="Polar residues" evidence="1">
    <location>
        <begin position="32"/>
        <end position="53"/>
    </location>
</feature>
<feature type="region of interest" description="Disordered" evidence="1">
    <location>
        <begin position="267"/>
        <end position="286"/>
    </location>
</feature>
<feature type="compositionally biased region" description="Low complexity" evidence="1">
    <location>
        <begin position="786"/>
        <end position="796"/>
    </location>
</feature>
<evidence type="ECO:0000256" key="1">
    <source>
        <dbReference type="SAM" id="MobiDB-lite"/>
    </source>
</evidence>
<feature type="compositionally biased region" description="Basic and acidic residues" evidence="1">
    <location>
        <begin position="10"/>
        <end position="19"/>
    </location>
</feature>
<dbReference type="Proteomes" id="UP000039865">
    <property type="component" value="Unassembled WGS sequence"/>
</dbReference>
<evidence type="ECO:0000313" key="3">
    <source>
        <dbReference type="Proteomes" id="UP000039865"/>
    </source>
</evidence>
<dbReference type="InParanoid" id="A0A078AU05"/>
<protein>
    <submittedName>
        <fullName evidence="2">Uncharacterized protein</fullName>
    </submittedName>
</protein>
<feature type="compositionally biased region" description="Basic residues" evidence="1">
    <location>
        <begin position="575"/>
        <end position="589"/>
    </location>
</feature>
<feature type="region of interest" description="Disordered" evidence="1">
    <location>
        <begin position="786"/>
        <end position="812"/>
    </location>
</feature>
<feature type="region of interest" description="Disordered" evidence="1">
    <location>
        <begin position="713"/>
        <end position="753"/>
    </location>
</feature>
<feature type="compositionally biased region" description="Basic residues" evidence="1">
    <location>
        <begin position="644"/>
        <end position="655"/>
    </location>
</feature>
<feature type="compositionally biased region" description="Basic and acidic residues" evidence="1">
    <location>
        <begin position="590"/>
        <end position="599"/>
    </location>
</feature>
<name>A0A078AU05_STYLE</name>
<feature type="compositionally biased region" description="Basic and acidic residues" evidence="1">
    <location>
        <begin position="308"/>
        <end position="318"/>
    </location>
</feature>
<organism evidence="2 3">
    <name type="scientific">Stylonychia lemnae</name>
    <name type="common">Ciliate</name>
    <dbReference type="NCBI Taxonomy" id="5949"/>
    <lineage>
        <taxon>Eukaryota</taxon>
        <taxon>Sar</taxon>
        <taxon>Alveolata</taxon>
        <taxon>Ciliophora</taxon>
        <taxon>Intramacronucleata</taxon>
        <taxon>Spirotrichea</taxon>
        <taxon>Stichotrichia</taxon>
        <taxon>Sporadotrichida</taxon>
        <taxon>Oxytrichidae</taxon>
        <taxon>Stylonychinae</taxon>
        <taxon>Stylonychia</taxon>
    </lineage>
</organism>
<feature type="region of interest" description="Disordered" evidence="1">
    <location>
        <begin position="1261"/>
        <end position="1285"/>
    </location>
</feature>
<dbReference type="EMBL" id="CCKQ01012704">
    <property type="protein sequence ID" value="CDW84328.1"/>
    <property type="molecule type" value="Genomic_DNA"/>
</dbReference>
<feature type="compositionally biased region" description="Basic residues" evidence="1">
    <location>
        <begin position="539"/>
        <end position="550"/>
    </location>
</feature>
<feature type="compositionally biased region" description="Basic and acidic residues" evidence="1">
    <location>
        <begin position="797"/>
        <end position="809"/>
    </location>
</feature>
<gene>
    <name evidence="2" type="primary">Contig19169.g20330</name>
    <name evidence="2" type="ORF">STYLEM_13388</name>
</gene>
<feature type="compositionally biased region" description="Polar residues" evidence="1">
    <location>
        <begin position="295"/>
        <end position="304"/>
    </location>
</feature>
<feature type="compositionally biased region" description="Basic and acidic residues" evidence="1">
    <location>
        <begin position="612"/>
        <end position="643"/>
    </location>
</feature>
<evidence type="ECO:0000313" key="2">
    <source>
        <dbReference type="EMBL" id="CDW84328.1"/>
    </source>
</evidence>
<proteinExistence type="predicted"/>
<feature type="region of interest" description="Disordered" evidence="1">
    <location>
        <begin position="575"/>
        <end position="661"/>
    </location>
</feature>
<feature type="region of interest" description="Disordered" evidence="1">
    <location>
        <begin position="1"/>
        <end position="56"/>
    </location>
</feature>
<feature type="compositionally biased region" description="Polar residues" evidence="1">
    <location>
        <begin position="1261"/>
        <end position="1271"/>
    </location>
</feature>
<feature type="region of interest" description="Disordered" evidence="1">
    <location>
        <begin position="295"/>
        <end position="318"/>
    </location>
</feature>
<accession>A0A078AU05</accession>
<sequence length="1285" mass="150626">MMEGSDEDLFYTKETKSQESDFPINENEKNGTRQYLASPRNIQDNFRQNQKPSQKYIGDQEDLNSIEESTTYQQNLLASSNILQNSIKENLIMDRLSFGVEFQQQQMDYKMELKEVDYYQNRKRKREPRNPKREQLKEEYLRLKKELQEISQKRSQNKSKDQNSIISPRKFSVKVSDITTQKELMPSQFHNYKQNSKQQSLNQNTKKKIMNENDFYQESYKEQSTLMSAQKVNDQLISEMSATLQTDNISSPDYKDINHPFVLHKQDLNQSSSNKYSPDKQVTSKKNHQIYQNNLAQKPKNQMFSRPESGRHKAQFTDHHNKQLLSKELQDFSRQMNDSRRISIESTQRIKDKSINKNSIKHCSQSKQNQQISERKLSTLEYPQMYKILKINKRQDELRQSLQPQSNSTCMKTQNFELNQELNHKNIKCYPTKENDQETNMLSKSQSHRSSIQNLGLKIMIDPQHQKRERCMKSLYQQQSPLNELKEINHQYGENIFGFMAHRGSVTPQDTKIKNHQSNSSQYDIIYENTRAKIENKKSCKGCRQKKAQSSRHSSQNGDYSPRAMIDKEKFFIQSKKHKCSHHHQHHHNQLKEHNQELRKHQHNSHQSNNQNHDHSQCKSKVYKESLYKTRDHNKVERSQSSRHEKHSRHSQNSHHHQDLIEDQDMIELLGKKQKIMSPSKLNQELNKILETERMIKEYKEMITKMQRDLYSKKQEVKQPLPSPKKADKNSIKQSFKSNKVSEKGSMISPQKQIKNKKVFQEDLNPAEAIKSLIKHSHIENKIKVQNQSQQNQQELQKSEQKIKIDQKQHSLQQSNNHLNQQLEQQSPLKEQIKTTFNIKLMKVVNHEQERKNLQNNQTFQQLDELNITNPQKQLHLNGQLQDDDQDNTYTNFQEDESFINAQQQQEILNFYKEFQQEDETLKTPLSVFSKQQSFVSHSPNTQNKRQFQQQHSQLINESKSANIYSAINSKNRIMPQINIKPFSHLSDISLSTMPQQQQLLCQQKQQMQQNNEVKIVNIQINPMHKKVENSLNNGSLASIMKVTADLLEKRKNEIISTGQNYNKLTPYRTKNPQIQNRQKSLNKTPQMIKTTQIPQAQKNQQAQKPPQQIQSNLNITPMKSSIYQTQAINRKQQLNPAGYQYQLNSSTVTNKPQIKSKPLVTAIQQVFPQSQYVPAPQLSQNTYKTTATRNNPYTSNQSQYNNCQSTTADSNYFASQHSQTNSLRSSMQIRTQTIDLSEAFKSKSKWKINTALNSVSNSLRQSMGGTQDLRNQPPPNNAGISRII</sequence>
<reference evidence="2 3" key="1">
    <citation type="submission" date="2014-06" db="EMBL/GenBank/DDBJ databases">
        <authorList>
            <person name="Swart Estienne"/>
        </authorList>
    </citation>
    <scope>NUCLEOTIDE SEQUENCE [LARGE SCALE GENOMIC DNA]</scope>
    <source>
        <strain evidence="2 3">130c</strain>
    </source>
</reference>
<feature type="region of interest" description="Disordered" evidence="1">
    <location>
        <begin position="537"/>
        <end position="563"/>
    </location>
</feature>